<gene>
    <name evidence="1" type="ORF">MKP09_06465</name>
</gene>
<comment type="caution">
    <text evidence="1">The sequence shown here is derived from an EMBL/GenBank/DDBJ whole genome shotgun (WGS) entry which is preliminary data.</text>
</comment>
<protein>
    <submittedName>
        <fullName evidence="1">DUF4998 domain-containing protein</fullName>
    </submittedName>
</protein>
<proteinExistence type="predicted"/>
<dbReference type="Gene3D" id="2.60.40.10">
    <property type="entry name" value="Immunoglobulins"/>
    <property type="match status" value="1"/>
</dbReference>
<reference evidence="1 2" key="1">
    <citation type="submission" date="2022-02" db="EMBL/GenBank/DDBJ databases">
        <authorList>
            <person name="Min J."/>
        </authorList>
    </citation>
    <scope>NUCLEOTIDE SEQUENCE [LARGE SCALE GENOMIC DNA]</scope>
    <source>
        <strain evidence="1 2">GR10-1</strain>
    </source>
</reference>
<dbReference type="Proteomes" id="UP001202248">
    <property type="component" value="Unassembled WGS sequence"/>
</dbReference>
<name>A0ABS9SGS7_9BACT</name>
<evidence type="ECO:0000313" key="1">
    <source>
        <dbReference type="EMBL" id="MCH5597573.1"/>
    </source>
</evidence>
<accession>A0ABS9SGS7</accession>
<dbReference type="Pfam" id="PF16389">
    <property type="entry name" value="DUF4998"/>
    <property type="match status" value="1"/>
</dbReference>
<dbReference type="PROSITE" id="PS51257">
    <property type="entry name" value="PROKAR_LIPOPROTEIN"/>
    <property type="match status" value="1"/>
</dbReference>
<dbReference type="InterPro" id="IPR013783">
    <property type="entry name" value="Ig-like_fold"/>
</dbReference>
<organism evidence="1 2">
    <name type="scientific">Niabella ginsengisoli</name>
    <dbReference type="NCBI Taxonomy" id="522298"/>
    <lineage>
        <taxon>Bacteria</taxon>
        <taxon>Pseudomonadati</taxon>
        <taxon>Bacteroidota</taxon>
        <taxon>Chitinophagia</taxon>
        <taxon>Chitinophagales</taxon>
        <taxon>Chitinophagaceae</taxon>
        <taxon>Niabella</taxon>
    </lineage>
</organism>
<dbReference type="RefSeq" id="WP_240826952.1">
    <property type="nucleotide sequence ID" value="NZ_JAKWBL010000001.1"/>
</dbReference>
<evidence type="ECO:0000313" key="2">
    <source>
        <dbReference type="Proteomes" id="UP001202248"/>
    </source>
</evidence>
<sequence>MNNLRSSVFLFSIGIVVSILSCSKMDDSYKKFVVPNGLTYIGKVENLYTNAGNERIKLSWVTKDPKAKIARIYWNNKADSVDVQIQTSMSTDTTSVIINNLAEGTYVFQIYTLDNENNKSVSVESIGISYGVLYESLLNNRVITKITKTQDTAFISVLSIDSTSIGTRFSYMNKQNIPFDTLVTSIEERIIKLPNMNSDTSFIYKTLYKPKTSIDTFYSAQTLYPK</sequence>
<keyword evidence="2" id="KW-1185">Reference proteome</keyword>
<dbReference type="EMBL" id="JAKWBL010000001">
    <property type="protein sequence ID" value="MCH5597573.1"/>
    <property type="molecule type" value="Genomic_DNA"/>
</dbReference>